<keyword evidence="1" id="KW-1133">Transmembrane helix</keyword>
<dbReference type="RefSeq" id="XP_013417716.1">
    <property type="nucleotide sequence ID" value="XM_013562262.2"/>
</dbReference>
<evidence type="ECO:0000256" key="1">
    <source>
        <dbReference type="SAM" id="Phobius"/>
    </source>
</evidence>
<dbReference type="InterPro" id="IPR029063">
    <property type="entry name" value="SAM-dependent_MTases_sf"/>
</dbReference>
<dbReference type="GO" id="GO:0005886">
    <property type="term" value="C:plasma membrane"/>
    <property type="evidence" value="ECO:0007669"/>
    <property type="project" value="TreeGrafter"/>
</dbReference>
<feature type="domain" description="Methyltransferase FkbM" evidence="2">
    <location>
        <begin position="124"/>
        <end position="267"/>
    </location>
</feature>
<dbReference type="SUPFAM" id="SSF53335">
    <property type="entry name" value="S-adenosyl-L-methionine-dependent methyltransferases"/>
    <property type="match status" value="1"/>
</dbReference>
<dbReference type="GeneID" id="106178899"/>
<evidence type="ECO:0000259" key="2">
    <source>
        <dbReference type="Pfam" id="PF05050"/>
    </source>
</evidence>
<dbReference type="GO" id="GO:0006888">
    <property type="term" value="P:endoplasmic reticulum to Golgi vesicle-mediated transport"/>
    <property type="evidence" value="ECO:0007669"/>
    <property type="project" value="TreeGrafter"/>
</dbReference>
<accession>A0A1S3K635</accession>
<dbReference type="GO" id="GO:0016197">
    <property type="term" value="P:endosomal transport"/>
    <property type="evidence" value="ECO:0007669"/>
    <property type="project" value="TreeGrafter"/>
</dbReference>
<keyword evidence="1" id="KW-0812">Transmembrane</keyword>
<dbReference type="InParanoid" id="A0A1S3K635"/>
<dbReference type="GO" id="GO:0005794">
    <property type="term" value="C:Golgi apparatus"/>
    <property type="evidence" value="ECO:0007669"/>
    <property type="project" value="TreeGrafter"/>
</dbReference>
<organism evidence="3 4">
    <name type="scientific">Lingula anatina</name>
    <name type="common">Brachiopod</name>
    <name type="synonym">Lingula unguis</name>
    <dbReference type="NCBI Taxonomy" id="7574"/>
    <lineage>
        <taxon>Eukaryota</taxon>
        <taxon>Metazoa</taxon>
        <taxon>Spiralia</taxon>
        <taxon>Lophotrochozoa</taxon>
        <taxon>Brachiopoda</taxon>
        <taxon>Linguliformea</taxon>
        <taxon>Lingulata</taxon>
        <taxon>Lingulida</taxon>
        <taxon>Linguloidea</taxon>
        <taxon>Lingulidae</taxon>
        <taxon>Lingula</taxon>
    </lineage>
</organism>
<gene>
    <name evidence="4" type="primary">LOC106178899</name>
</gene>
<protein>
    <submittedName>
        <fullName evidence="4">Uncharacterized protein LOC106178899</fullName>
    </submittedName>
</protein>
<keyword evidence="3" id="KW-1185">Reference proteome</keyword>
<evidence type="ECO:0000313" key="3">
    <source>
        <dbReference type="Proteomes" id="UP000085678"/>
    </source>
</evidence>
<dbReference type="GO" id="GO:0005789">
    <property type="term" value="C:endoplasmic reticulum membrane"/>
    <property type="evidence" value="ECO:0007669"/>
    <property type="project" value="TreeGrafter"/>
</dbReference>
<dbReference type="Proteomes" id="UP000085678">
    <property type="component" value="Unplaced"/>
</dbReference>
<dbReference type="OrthoDB" id="6357215at2759"/>
<dbReference type="GO" id="GO:0031902">
    <property type="term" value="C:late endosome membrane"/>
    <property type="evidence" value="ECO:0007669"/>
    <property type="project" value="TreeGrafter"/>
</dbReference>
<dbReference type="Pfam" id="PF05050">
    <property type="entry name" value="Methyltransf_21"/>
    <property type="match status" value="1"/>
</dbReference>
<name>A0A1S3K635_LINAN</name>
<evidence type="ECO:0000313" key="4">
    <source>
        <dbReference type="RefSeq" id="XP_013417716.1"/>
    </source>
</evidence>
<feature type="transmembrane region" description="Helical" evidence="1">
    <location>
        <begin position="7"/>
        <end position="29"/>
    </location>
</feature>
<dbReference type="Gene3D" id="3.40.50.150">
    <property type="entry name" value="Vaccinia Virus protein VP39"/>
    <property type="match status" value="1"/>
</dbReference>
<reference evidence="4" key="1">
    <citation type="journal article" date="2015" name="Nat. Commun.">
        <title>The Lingula genome provides insights into brachiopod evolution and the origin of phosphate biomineralization.</title>
        <authorList>
            <person name="Luo Y.J."/>
            <person name="Takeuchi T."/>
            <person name="Koyanagi R."/>
            <person name="Yamada L."/>
            <person name="Kanda M."/>
            <person name="Khalturina M."/>
            <person name="Fujie M."/>
            <person name="Yamasaki S.I."/>
            <person name="Endo K."/>
            <person name="Satoh N."/>
        </authorList>
    </citation>
    <scope>NUCLEOTIDE SEQUENCE</scope>
</reference>
<dbReference type="InterPro" id="IPR053202">
    <property type="entry name" value="EGF_Rcpt_Signaling_Reg"/>
</dbReference>
<dbReference type="PANTHER" id="PTHR34009:SF2">
    <property type="entry name" value="PROTEIN STAR"/>
    <property type="match status" value="1"/>
</dbReference>
<keyword evidence="1" id="KW-0472">Membrane</keyword>
<proteinExistence type="predicted"/>
<dbReference type="InterPro" id="IPR006342">
    <property type="entry name" value="FkbM_mtfrase"/>
</dbReference>
<reference evidence="4" key="2">
    <citation type="submission" date="2025-08" db="UniProtKB">
        <authorList>
            <consortium name="RefSeq"/>
        </authorList>
    </citation>
    <scope>IDENTIFICATION</scope>
</reference>
<dbReference type="PANTHER" id="PTHR34009">
    <property type="entry name" value="PROTEIN STAR"/>
    <property type="match status" value="1"/>
</dbReference>
<dbReference type="AlphaFoldDB" id="A0A1S3K635"/>
<sequence>MMTMNKWTYAVPAVIIIVFCISMIIYHPVCEVKVDQLSNLWRNSKKEVPHKNFMTTEFIKRLGTGNIDPVNEDLLEYLRGKWVLPPSSLSYNLTNPKATYWNQLGQSKVVDNILKQRRKGFFVECGALNGEAHSNSLFFEKSRDWEGLLVEPNPWAFEALLSKNRKSYTINTCLSTGSSPVMVDFQFAWGIGGIQEYSHTIPKAERGIIQGKSRIQCFPIRSILAAIGRTHVDYFTLDVEGAEIEILKGFPWDHVTVDVWTIEYAVHGGGPGTPIRLKEIREIFKKTELYREGTIIGGQDVVFVRKDVPQ</sequence>
<dbReference type="KEGG" id="lak:106178899"/>